<dbReference type="InterPro" id="IPR011009">
    <property type="entry name" value="Kinase-like_dom_sf"/>
</dbReference>
<feature type="compositionally biased region" description="Pro residues" evidence="7">
    <location>
        <begin position="577"/>
        <end position="592"/>
    </location>
</feature>
<keyword evidence="3 6" id="KW-0547">Nucleotide-binding</keyword>
<dbReference type="GO" id="GO:0005524">
    <property type="term" value="F:ATP binding"/>
    <property type="evidence" value="ECO:0007669"/>
    <property type="project" value="UniProtKB-UniRule"/>
</dbReference>
<gene>
    <name evidence="9" type="ORF">PECAL_4P01980</name>
</gene>
<keyword evidence="4" id="KW-0418">Kinase</keyword>
<dbReference type="PROSITE" id="PS00108">
    <property type="entry name" value="PROTEIN_KINASE_ST"/>
    <property type="match status" value="1"/>
</dbReference>
<dbReference type="FunFam" id="1.10.510.10:FF:000040">
    <property type="entry name" value="Mitogen-activated protein kinase"/>
    <property type="match status" value="1"/>
</dbReference>
<dbReference type="AlphaFoldDB" id="A0A8J2X3K2"/>
<feature type="binding site" evidence="6">
    <location>
        <position position="51"/>
    </location>
    <ligand>
        <name>ATP</name>
        <dbReference type="ChEBI" id="CHEBI:30616"/>
    </ligand>
</feature>
<evidence type="ECO:0000313" key="9">
    <source>
        <dbReference type="EMBL" id="CAH0373031.1"/>
    </source>
</evidence>
<dbReference type="InterPro" id="IPR017441">
    <property type="entry name" value="Protein_kinase_ATP_BS"/>
</dbReference>
<evidence type="ECO:0000256" key="7">
    <source>
        <dbReference type="SAM" id="MobiDB-lite"/>
    </source>
</evidence>
<feature type="domain" description="Protein kinase" evidence="8">
    <location>
        <begin position="22"/>
        <end position="317"/>
    </location>
</feature>
<keyword evidence="1" id="KW-0723">Serine/threonine-protein kinase</keyword>
<organism evidence="9 10">
    <name type="scientific">Pelagomonas calceolata</name>
    <dbReference type="NCBI Taxonomy" id="35677"/>
    <lineage>
        <taxon>Eukaryota</taxon>
        <taxon>Sar</taxon>
        <taxon>Stramenopiles</taxon>
        <taxon>Ochrophyta</taxon>
        <taxon>Pelagophyceae</taxon>
        <taxon>Pelagomonadales</taxon>
        <taxon>Pelagomonadaceae</taxon>
        <taxon>Pelagomonas</taxon>
    </lineage>
</organism>
<dbReference type="PROSITE" id="PS00107">
    <property type="entry name" value="PROTEIN_KINASE_ATP"/>
    <property type="match status" value="1"/>
</dbReference>
<dbReference type="CDD" id="cd07834">
    <property type="entry name" value="STKc_MAPK"/>
    <property type="match status" value="1"/>
</dbReference>
<evidence type="ECO:0000256" key="2">
    <source>
        <dbReference type="ARBA" id="ARBA00022679"/>
    </source>
</evidence>
<sequence length="686" mass="77989">MTTRGLVSVSVGGTSFSVRPRYGGFKVIGRGSYGVVVSATDSETKKKVAIKRIKPMSGHASDAKHALREIRCMKLLGGHANILGVRDLFCDVRENALYIAMELLDSDLHRIIQSPQDLTDAHHRFFMYQLVRGCKYMHERGIIHRDLKPGNLLVTRACELRITDFGLARLQSVCSRGQGGDVDAGPMTQHVVTRWYRPPELMLAPDGRYTNSVDMWSVGCILAELLGRRPLFPGKNFVHQLQLIFDVIGAPSPERAKAVRNKQARKFLETVKGKPKVPFSKVFPKAHRAAHDVLEKLLAYSSTDRSAAVDLLEHDYFRTLSYADPLPIKEPDAPEADFRFEYKDLAAEDLKQSIIDEVRAYDPSPKRSSTTSSQRDGDARRSGSSKLYSKGASDEARRAVERQRRREEKPPRRESSRRDAYAEARREVEASAQRAREAEAKAREEARRAERELERERERREREREIRAREEANAREREAQQRREARARVEAARDAAPRRRRDDPISRAFREAAAELPKRRSDPLSQRFREHTESKRYAPPAPAPAYVYQEPTPPPPVQELPRRPPAPLPCEHRERPAPPQRAPPRPPSPDPPARTFANQISRDAGRAPDLPPRVTHGRLRRSDDSGGPSYLRDTARSKAYTKASRAYAPLRRGTHANRKKRQPTVPKSPAFSKFSWQKPRARENAY</sequence>
<proteinExistence type="predicted"/>
<dbReference type="InterPro" id="IPR008271">
    <property type="entry name" value="Ser/Thr_kinase_AS"/>
</dbReference>
<name>A0A8J2X3K2_9STRA</name>
<feature type="compositionally biased region" description="Basic residues" evidence="7">
    <location>
        <begin position="652"/>
        <end position="662"/>
    </location>
</feature>
<evidence type="ECO:0000256" key="5">
    <source>
        <dbReference type="ARBA" id="ARBA00022840"/>
    </source>
</evidence>
<evidence type="ECO:0000256" key="6">
    <source>
        <dbReference type="PROSITE-ProRule" id="PRU10141"/>
    </source>
</evidence>
<dbReference type="Pfam" id="PF00069">
    <property type="entry name" value="Pkinase"/>
    <property type="match status" value="1"/>
</dbReference>
<dbReference type="SMART" id="SM00220">
    <property type="entry name" value="S_TKc"/>
    <property type="match status" value="1"/>
</dbReference>
<evidence type="ECO:0000256" key="3">
    <source>
        <dbReference type="ARBA" id="ARBA00022741"/>
    </source>
</evidence>
<feature type="compositionally biased region" description="Pro residues" evidence="7">
    <location>
        <begin position="551"/>
        <end position="568"/>
    </location>
</feature>
<dbReference type="Proteomes" id="UP000789595">
    <property type="component" value="Unassembled WGS sequence"/>
</dbReference>
<dbReference type="Gene3D" id="3.30.200.20">
    <property type="entry name" value="Phosphorylase Kinase, domain 1"/>
    <property type="match status" value="1"/>
</dbReference>
<evidence type="ECO:0000256" key="1">
    <source>
        <dbReference type="ARBA" id="ARBA00022527"/>
    </source>
</evidence>
<dbReference type="OrthoDB" id="192887at2759"/>
<keyword evidence="5 6" id="KW-0067">ATP-binding</keyword>
<dbReference type="SUPFAM" id="SSF56112">
    <property type="entry name" value="Protein kinase-like (PK-like)"/>
    <property type="match status" value="1"/>
</dbReference>
<dbReference type="Gene3D" id="1.10.510.10">
    <property type="entry name" value="Transferase(Phosphotransferase) domain 1"/>
    <property type="match status" value="1"/>
</dbReference>
<protein>
    <recommendedName>
        <fullName evidence="8">Protein kinase domain-containing protein</fullName>
    </recommendedName>
</protein>
<keyword evidence="10" id="KW-1185">Reference proteome</keyword>
<accession>A0A8J2X3K2</accession>
<dbReference type="PROSITE" id="PS50011">
    <property type="entry name" value="PROTEIN_KINASE_DOM"/>
    <property type="match status" value="1"/>
</dbReference>
<dbReference type="GO" id="GO:0004674">
    <property type="term" value="F:protein serine/threonine kinase activity"/>
    <property type="evidence" value="ECO:0007669"/>
    <property type="project" value="UniProtKB-KW"/>
</dbReference>
<evidence type="ECO:0000313" key="10">
    <source>
        <dbReference type="Proteomes" id="UP000789595"/>
    </source>
</evidence>
<dbReference type="InterPro" id="IPR000719">
    <property type="entry name" value="Prot_kinase_dom"/>
</dbReference>
<feature type="region of interest" description="Disordered" evidence="7">
    <location>
        <begin position="356"/>
        <end position="686"/>
    </location>
</feature>
<dbReference type="EMBL" id="CAKKNE010000004">
    <property type="protein sequence ID" value="CAH0373031.1"/>
    <property type="molecule type" value="Genomic_DNA"/>
</dbReference>
<comment type="caution">
    <text evidence="9">The sequence shown here is derived from an EMBL/GenBank/DDBJ whole genome shotgun (WGS) entry which is preliminary data.</text>
</comment>
<dbReference type="InterPro" id="IPR050117">
    <property type="entry name" value="MAPK"/>
</dbReference>
<keyword evidence="2" id="KW-0808">Transferase</keyword>
<evidence type="ECO:0000259" key="8">
    <source>
        <dbReference type="PROSITE" id="PS50011"/>
    </source>
</evidence>
<dbReference type="PANTHER" id="PTHR24055">
    <property type="entry name" value="MITOGEN-ACTIVATED PROTEIN KINASE"/>
    <property type="match status" value="1"/>
</dbReference>
<feature type="compositionally biased region" description="Basic and acidic residues" evidence="7">
    <location>
        <begin position="392"/>
        <end position="536"/>
    </location>
</feature>
<reference evidence="9" key="1">
    <citation type="submission" date="2021-11" db="EMBL/GenBank/DDBJ databases">
        <authorList>
            <consortium name="Genoscope - CEA"/>
            <person name="William W."/>
        </authorList>
    </citation>
    <scope>NUCLEOTIDE SEQUENCE</scope>
</reference>
<evidence type="ECO:0000256" key="4">
    <source>
        <dbReference type="ARBA" id="ARBA00022777"/>
    </source>
</evidence>